<feature type="transmembrane region" description="Helical" evidence="17">
    <location>
        <begin position="499"/>
        <end position="520"/>
    </location>
</feature>
<evidence type="ECO:0000256" key="12">
    <source>
        <dbReference type="ARBA" id="ARBA00022989"/>
    </source>
</evidence>
<dbReference type="GO" id="GO:0005886">
    <property type="term" value="C:plasma membrane"/>
    <property type="evidence" value="ECO:0007669"/>
    <property type="project" value="UniProtKB-SubCell"/>
</dbReference>
<dbReference type="PANTHER" id="PTHR45631:SF6">
    <property type="entry name" value="OS09G0352000 PROTEIN"/>
    <property type="match status" value="1"/>
</dbReference>
<name>J3MWS2_ORYBR</name>
<dbReference type="EnsemblPlants" id="OB09G14510.1">
    <property type="protein sequence ID" value="OB09G14510.1"/>
    <property type="gene ID" value="OB09G14510"/>
</dbReference>
<evidence type="ECO:0000256" key="5">
    <source>
        <dbReference type="ARBA" id="ARBA00022527"/>
    </source>
</evidence>
<evidence type="ECO:0000313" key="21">
    <source>
        <dbReference type="Proteomes" id="UP000006038"/>
    </source>
</evidence>
<feature type="signal peptide" evidence="18">
    <location>
        <begin position="1"/>
        <end position="18"/>
    </location>
</feature>
<keyword evidence="9 16" id="KW-0547">Nucleotide-binding</keyword>
<reference evidence="20" key="2">
    <citation type="submission" date="2013-04" db="UniProtKB">
        <authorList>
            <consortium name="EnsemblPlants"/>
        </authorList>
    </citation>
    <scope>IDENTIFICATION</scope>
</reference>
<sequence length="875" mass="97002">MGLLVLLALFLLEAGVTAADQTGFLSIDCGLDDEDDTYTDDLAGGITYVADGVYVDGGNNSKVTTVYQKDWQGPRYKTLYTLRSFPAATADGGGRNCYTLPTNDVGGKYNVRLEFLYGNYDNLDSASLRFNLTLGVNHWDTVNLDTGDDNYGYQAYAAVFVAWASWVPVCLVNIGQGTPFVSTVELRPLGDLPYPVMANQSLSLFERRSMRWSADDNIVRYPDDEYDRYWYAWELEEDDDASNISTPSTISPSSQFEVPSRVLETAFVPAAAGNSRELILHSKRAEVPPRDHLVILHFADFQNNKSRQFTASIDDGAQSSPISPRYLDGSSITIWSMDAEGFSVKLTATAMSDLPPMLNAYEVYGRIIHDNPMTSPQDFDAIMAIKHEYGIKKNWIGDPCFPENFAWHGVGCSKVTDDKTMRIISLDLSNSELHGLISNNFTLLTALKYLNLSCNQLNGTVPDSLRKSNGSIIFSYESDGDMCKKTITSSPSRNGKAKLAASVVAPVIVVAILVVAYLIWRTKRKPHHATDDSTMVAQMMVAPPGHWTSHWDHLERPENRRFTYEELEKFTGNFKHLIGHGGFGNVYYGRLEDNTEVAVKMRSESSSHGLDEFLAEVQNLTKVYHRNLVFLLGYCWEKDHLALVYEYMCSGNLCDYLRGKSGIARTMKWATRVRVLLEAAQGLDYLHKGCTLPIIHGDVKTHNILLDQNLKAKIADFGLSKTYHSDSQTHVSTTAAGSMGYIDPEYYVTGRLTEGSDIYSFGVVLLEVTTGEPPIIPGNDHIIQRVMQKMVTGNISSVVDARLGDSFNVNSIWKVLDTAIMCTADIASQRPTMATVVTQLKEGLALEEAHGDLGDMENVARDNISSMSMLGPSAR</sequence>
<feature type="domain" description="Protein kinase" evidence="19">
    <location>
        <begin position="572"/>
        <end position="875"/>
    </location>
</feature>
<dbReference type="OrthoDB" id="683166at2759"/>
<protein>
    <recommendedName>
        <fullName evidence="19">Protein kinase domain-containing protein</fullName>
    </recommendedName>
</protein>
<accession>J3MWS2</accession>
<keyword evidence="21" id="KW-1185">Reference proteome</keyword>
<dbReference type="GO" id="GO:0005524">
    <property type="term" value="F:ATP binding"/>
    <property type="evidence" value="ECO:0007669"/>
    <property type="project" value="UniProtKB-UniRule"/>
</dbReference>
<dbReference type="Gene3D" id="3.30.200.20">
    <property type="entry name" value="Phosphorylase Kinase, domain 1"/>
    <property type="match status" value="1"/>
</dbReference>
<dbReference type="InterPro" id="IPR017441">
    <property type="entry name" value="Protein_kinase_ATP_BS"/>
</dbReference>
<comment type="similarity">
    <text evidence="3">In the C-terminal section; belongs to the protein kinase superfamily. Ser/Thr protein kinase family.</text>
</comment>
<dbReference type="SMART" id="SM00220">
    <property type="entry name" value="S_TKc"/>
    <property type="match status" value="1"/>
</dbReference>
<keyword evidence="4" id="KW-1003">Cell membrane</keyword>
<evidence type="ECO:0000259" key="19">
    <source>
        <dbReference type="PROSITE" id="PS50011"/>
    </source>
</evidence>
<dbReference type="Pfam" id="PF12819">
    <property type="entry name" value="Malectin_like"/>
    <property type="match status" value="1"/>
</dbReference>
<dbReference type="Gene3D" id="1.10.510.10">
    <property type="entry name" value="Transferase(Phosphotransferase) domain 1"/>
    <property type="match status" value="1"/>
</dbReference>
<dbReference type="PROSITE" id="PS00107">
    <property type="entry name" value="PROTEIN_KINASE_ATP"/>
    <property type="match status" value="1"/>
</dbReference>
<dbReference type="HOGENOM" id="CLU_000288_41_2_1"/>
<feature type="chain" id="PRO_5003774464" description="Protein kinase domain-containing protein" evidence="18">
    <location>
        <begin position="19"/>
        <end position="875"/>
    </location>
</feature>
<dbReference type="GO" id="GO:0004674">
    <property type="term" value="F:protein serine/threonine kinase activity"/>
    <property type="evidence" value="ECO:0007669"/>
    <property type="project" value="UniProtKB-KW"/>
</dbReference>
<proteinExistence type="inferred from homology"/>
<evidence type="ECO:0000256" key="1">
    <source>
        <dbReference type="ARBA" id="ARBA00004251"/>
    </source>
</evidence>
<evidence type="ECO:0000256" key="4">
    <source>
        <dbReference type="ARBA" id="ARBA00022475"/>
    </source>
</evidence>
<keyword evidence="15" id="KW-0325">Glycoprotein</keyword>
<dbReference type="InterPro" id="IPR000719">
    <property type="entry name" value="Prot_kinase_dom"/>
</dbReference>
<evidence type="ECO:0000256" key="2">
    <source>
        <dbReference type="ARBA" id="ARBA00008536"/>
    </source>
</evidence>
<dbReference type="Pfam" id="PF07714">
    <property type="entry name" value="PK_Tyr_Ser-Thr"/>
    <property type="match status" value="1"/>
</dbReference>
<feature type="binding site" evidence="16">
    <location>
        <position position="600"/>
    </location>
    <ligand>
        <name>ATP</name>
        <dbReference type="ChEBI" id="CHEBI:30616"/>
    </ligand>
</feature>
<evidence type="ECO:0000256" key="8">
    <source>
        <dbReference type="ARBA" id="ARBA00022729"/>
    </source>
</evidence>
<evidence type="ECO:0000256" key="3">
    <source>
        <dbReference type="ARBA" id="ARBA00010217"/>
    </source>
</evidence>
<keyword evidence="7 17" id="KW-0812">Transmembrane</keyword>
<dbReference type="SUPFAM" id="SSF52058">
    <property type="entry name" value="L domain-like"/>
    <property type="match status" value="1"/>
</dbReference>
<evidence type="ECO:0000256" key="15">
    <source>
        <dbReference type="ARBA" id="ARBA00023180"/>
    </source>
</evidence>
<evidence type="ECO:0000313" key="20">
    <source>
        <dbReference type="EnsemblPlants" id="OB09G14510.1"/>
    </source>
</evidence>
<dbReference type="InterPro" id="IPR032675">
    <property type="entry name" value="LRR_dom_sf"/>
</dbReference>
<dbReference type="AlphaFoldDB" id="J3MWS2"/>
<dbReference type="RefSeq" id="XP_015696316.1">
    <property type="nucleotide sequence ID" value="XM_015840830.2"/>
</dbReference>
<evidence type="ECO:0000256" key="9">
    <source>
        <dbReference type="ARBA" id="ARBA00022741"/>
    </source>
</evidence>
<dbReference type="InterPro" id="IPR011009">
    <property type="entry name" value="Kinase-like_dom_sf"/>
</dbReference>
<evidence type="ECO:0000256" key="17">
    <source>
        <dbReference type="SAM" id="Phobius"/>
    </source>
</evidence>
<keyword evidence="5" id="KW-0723">Serine/threonine-protein kinase</keyword>
<dbReference type="Gramene" id="OB09G14510.1">
    <property type="protein sequence ID" value="OB09G14510.1"/>
    <property type="gene ID" value="OB09G14510"/>
</dbReference>
<dbReference type="InterPro" id="IPR024788">
    <property type="entry name" value="Malectin-like_Carb-bd_dom"/>
</dbReference>
<dbReference type="KEGG" id="obr:102701477"/>
<keyword evidence="10" id="KW-0418">Kinase</keyword>
<keyword evidence="14" id="KW-0675">Receptor</keyword>
<evidence type="ECO:0000256" key="11">
    <source>
        <dbReference type="ARBA" id="ARBA00022840"/>
    </source>
</evidence>
<keyword evidence="11 16" id="KW-0067">ATP-binding</keyword>
<dbReference type="InterPro" id="IPR001245">
    <property type="entry name" value="Ser-Thr/Tyr_kinase_cat_dom"/>
</dbReference>
<reference evidence="20" key="1">
    <citation type="journal article" date="2013" name="Nat. Commun.">
        <title>Whole-genome sequencing of Oryza brachyantha reveals mechanisms underlying Oryza genome evolution.</title>
        <authorList>
            <person name="Chen J."/>
            <person name="Huang Q."/>
            <person name="Gao D."/>
            <person name="Wang J."/>
            <person name="Lang Y."/>
            <person name="Liu T."/>
            <person name="Li B."/>
            <person name="Bai Z."/>
            <person name="Luis Goicoechea J."/>
            <person name="Liang C."/>
            <person name="Chen C."/>
            <person name="Zhang W."/>
            <person name="Sun S."/>
            <person name="Liao Y."/>
            <person name="Zhang X."/>
            <person name="Yang L."/>
            <person name="Song C."/>
            <person name="Wang M."/>
            <person name="Shi J."/>
            <person name="Liu G."/>
            <person name="Liu J."/>
            <person name="Zhou H."/>
            <person name="Zhou W."/>
            <person name="Yu Q."/>
            <person name="An N."/>
            <person name="Chen Y."/>
            <person name="Cai Q."/>
            <person name="Wang B."/>
            <person name="Liu B."/>
            <person name="Min J."/>
            <person name="Huang Y."/>
            <person name="Wu H."/>
            <person name="Li Z."/>
            <person name="Zhang Y."/>
            <person name="Yin Y."/>
            <person name="Song W."/>
            <person name="Jiang J."/>
            <person name="Jackson S.A."/>
            <person name="Wing R.A."/>
            <person name="Wang J."/>
            <person name="Chen M."/>
        </authorList>
    </citation>
    <scope>NUCLEOTIDE SEQUENCE [LARGE SCALE GENOMIC DNA]</scope>
    <source>
        <strain evidence="20">cv. IRGC 101232</strain>
    </source>
</reference>
<dbReference type="Proteomes" id="UP000006038">
    <property type="component" value="Chromosome 9"/>
</dbReference>
<keyword evidence="8 18" id="KW-0732">Signal</keyword>
<evidence type="ECO:0000256" key="10">
    <source>
        <dbReference type="ARBA" id="ARBA00022777"/>
    </source>
</evidence>
<dbReference type="OMA" id="GHWTNHW"/>
<keyword evidence="12 17" id="KW-1133">Transmembrane helix</keyword>
<dbReference type="eggNOG" id="ENOG502QQCZ">
    <property type="taxonomic scope" value="Eukaryota"/>
</dbReference>
<dbReference type="Gene3D" id="3.80.10.10">
    <property type="entry name" value="Ribonuclease Inhibitor"/>
    <property type="match status" value="1"/>
</dbReference>
<evidence type="ECO:0000256" key="6">
    <source>
        <dbReference type="ARBA" id="ARBA00022679"/>
    </source>
</evidence>
<comment type="similarity">
    <text evidence="2">In the N-terminal section; belongs to the leguminous lectin family.</text>
</comment>
<organism evidence="20">
    <name type="scientific">Oryza brachyantha</name>
    <name type="common">malo sina</name>
    <dbReference type="NCBI Taxonomy" id="4533"/>
    <lineage>
        <taxon>Eukaryota</taxon>
        <taxon>Viridiplantae</taxon>
        <taxon>Streptophyta</taxon>
        <taxon>Embryophyta</taxon>
        <taxon>Tracheophyta</taxon>
        <taxon>Spermatophyta</taxon>
        <taxon>Magnoliopsida</taxon>
        <taxon>Liliopsida</taxon>
        <taxon>Poales</taxon>
        <taxon>Poaceae</taxon>
        <taxon>BOP clade</taxon>
        <taxon>Oryzoideae</taxon>
        <taxon>Oryzeae</taxon>
        <taxon>Oryzinae</taxon>
        <taxon>Oryza</taxon>
    </lineage>
</organism>
<dbReference type="SUPFAM" id="SSF56112">
    <property type="entry name" value="Protein kinase-like (PK-like)"/>
    <property type="match status" value="1"/>
</dbReference>
<dbReference type="PANTHER" id="PTHR45631">
    <property type="entry name" value="OS07G0107800 PROTEIN-RELATED"/>
    <property type="match status" value="1"/>
</dbReference>
<dbReference type="PROSITE" id="PS00108">
    <property type="entry name" value="PROTEIN_KINASE_ST"/>
    <property type="match status" value="1"/>
</dbReference>
<keyword evidence="13 17" id="KW-0472">Membrane</keyword>
<dbReference type="FunFam" id="3.30.200.20:FF:000039">
    <property type="entry name" value="receptor-like protein kinase FERONIA"/>
    <property type="match status" value="1"/>
</dbReference>
<keyword evidence="6" id="KW-0808">Transferase</keyword>
<evidence type="ECO:0000256" key="13">
    <source>
        <dbReference type="ARBA" id="ARBA00023136"/>
    </source>
</evidence>
<dbReference type="GeneID" id="102701477"/>
<dbReference type="PROSITE" id="PS50011">
    <property type="entry name" value="PROTEIN_KINASE_DOM"/>
    <property type="match status" value="1"/>
</dbReference>
<evidence type="ECO:0000256" key="14">
    <source>
        <dbReference type="ARBA" id="ARBA00023170"/>
    </source>
</evidence>
<comment type="subcellular location">
    <subcellularLocation>
        <location evidence="1">Cell membrane</location>
        <topology evidence="1">Single-pass type I membrane protein</topology>
    </subcellularLocation>
</comment>
<evidence type="ECO:0000256" key="7">
    <source>
        <dbReference type="ARBA" id="ARBA00022692"/>
    </source>
</evidence>
<evidence type="ECO:0000256" key="18">
    <source>
        <dbReference type="SAM" id="SignalP"/>
    </source>
</evidence>
<evidence type="ECO:0000256" key="16">
    <source>
        <dbReference type="PROSITE-ProRule" id="PRU10141"/>
    </source>
</evidence>
<dbReference type="GO" id="GO:0002229">
    <property type="term" value="P:defense response to oomycetes"/>
    <property type="evidence" value="ECO:0007669"/>
    <property type="project" value="UniProtKB-ARBA"/>
</dbReference>
<dbReference type="InterPro" id="IPR008271">
    <property type="entry name" value="Ser/Thr_kinase_AS"/>
</dbReference>
<dbReference type="FunFam" id="1.10.510.10:FF:000240">
    <property type="entry name" value="Lectin-domain containing receptor kinase A4.3"/>
    <property type="match status" value="1"/>
</dbReference>
<gene>
    <name evidence="20" type="primary">LOC102701477</name>
</gene>